<dbReference type="Pfam" id="PF04316">
    <property type="entry name" value="FlgM"/>
    <property type="match status" value="1"/>
</dbReference>
<feature type="region of interest" description="Disordered" evidence="1">
    <location>
        <begin position="1"/>
        <end position="23"/>
    </location>
</feature>
<keyword evidence="3" id="KW-0969">Cilium</keyword>
<dbReference type="SUPFAM" id="SSF101498">
    <property type="entry name" value="Anti-sigma factor FlgM"/>
    <property type="match status" value="1"/>
</dbReference>
<reference evidence="4" key="1">
    <citation type="journal article" date="2019" name="Int. J. Syst. Evol. Microbiol.">
        <title>The Global Catalogue of Microorganisms (GCM) 10K type strain sequencing project: providing services to taxonomists for standard genome sequencing and annotation.</title>
        <authorList>
            <consortium name="The Broad Institute Genomics Platform"/>
            <consortium name="The Broad Institute Genome Sequencing Center for Infectious Disease"/>
            <person name="Wu L."/>
            <person name="Ma J."/>
        </authorList>
    </citation>
    <scope>NUCLEOTIDE SEQUENCE [LARGE SCALE GENOMIC DNA]</scope>
    <source>
        <strain evidence="4">CGMCC 1.12286</strain>
    </source>
</reference>
<evidence type="ECO:0000259" key="2">
    <source>
        <dbReference type="Pfam" id="PF04316"/>
    </source>
</evidence>
<feature type="domain" description="Anti-sigma-28 factor FlgM C-terminal" evidence="2">
    <location>
        <begin position="22"/>
        <end position="50"/>
    </location>
</feature>
<keyword evidence="3" id="KW-0966">Cell projection</keyword>
<feature type="compositionally biased region" description="Polar residues" evidence="1">
    <location>
        <begin position="8"/>
        <end position="22"/>
    </location>
</feature>
<evidence type="ECO:0000256" key="1">
    <source>
        <dbReference type="SAM" id="MobiDB-lite"/>
    </source>
</evidence>
<keyword evidence="3" id="KW-0282">Flagellum</keyword>
<dbReference type="InterPro" id="IPR031316">
    <property type="entry name" value="FlgM_C"/>
</dbReference>
<dbReference type="InterPro" id="IPR035890">
    <property type="entry name" value="Anti-sigma-28_factor_FlgM_sf"/>
</dbReference>
<name>A0ABW4JQT2_9BACL</name>
<dbReference type="Proteomes" id="UP001597079">
    <property type="component" value="Unassembled WGS sequence"/>
</dbReference>
<proteinExistence type="predicted"/>
<accession>A0ABW4JQT2</accession>
<sequence length="57" mass="6116">MLPPEISKASTVNNIDNTSGNVSDKVKQLRDSIANGTYQVNTQKIAQNIVKSGVLNT</sequence>
<comment type="caution">
    <text evidence="3">The sequence shown here is derived from an EMBL/GenBank/DDBJ whole genome shotgun (WGS) entry which is preliminary data.</text>
</comment>
<evidence type="ECO:0000313" key="4">
    <source>
        <dbReference type="Proteomes" id="UP001597079"/>
    </source>
</evidence>
<organism evidence="3 4">
    <name type="scientific">Alicyclobacillus fodiniaquatilis</name>
    <dbReference type="NCBI Taxonomy" id="1661150"/>
    <lineage>
        <taxon>Bacteria</taxon>
        <taxon>Bacillati</taxon>
        <taxon>Bacillota</taxon>
        <taxon>Bacilli</taxon>
        <taxon>Bacillales</taxon>
        <taxon>Alicyclobacillaceae</taxon>
        <taxon>Alicyclobacillus</taxon>
    </lineage>
</organism>
<gene>
    <name evidence="3" type="ORF">ACFSB2_26635</name>
</gene>
<dbReference type="RefSeq" id="WP_377946283.1">
    <property type="nucleotide sequence ID" value="NZ_JBHUCX010000102.1"/>
</dbReference>
<dbReference type="EMBL" id="JBHUCX010000102">
    <property type="protein sequence ID" value="MFD1678246.1"/>
    <property type="molecule type" value="Genomic_DNA"/>
</dbReference>
<protein>
    <submittedName>
        <fullName evidence="3">Flagellar biosynthesis anti-sigma factor FlgM</fullName>
    </submittedName>
</protein>
<keyword evidence="4" id="KW-1185">Reference proteome</keyword>
<evidence type="ECO:0000313" key="3">
    <source>
        <dbReference type="EMBL" id="MFD1678246.1"/>
    </source>
</evidence>